<feature type="domain" description="Carbohydrate kinase PfkB" evidence="6">
    <location>
        <begin position="26"/>
        <end position="306"/>
    </location>
</feature>
<dbReference type="InterPro" id="IPR011611">
    <property type="entry name" value="PfkB_dom"/>
</dbReference>
<dbReference type="SUPFAM" id="SSF53613">
    <property type="entry name" value="Ribokinase-like"/>
    <property type="match status" value="1"/>
</dbReference>
<evidence type="ECO:0000256" key="5">
    <source>
        <dbReference type="ARBA" id="ARBA00022840"/>
    </source>
</evidence>
<keyword evidence="5" id="KW-0067">ATP-binding</keyword>
<dbReference type="CDD" id="cd01167">
    <property type="entry name" value="bac_FRK"/>
    <property type="match status" value="1"/>
</dbReference>
<reference evidence="7 8" key="1">
    <citation type="submission" date="2018-10" db="EMBL/GenBank/DDBJ databases">
        <title>Genomic Encyclopedia of Type Strains, Phase IV (KMG-IV): sequencing the most valuable type-strain genomes for metagenomic binning, comparative biology and taxonomic classification.</title>
        <authorList>
            <person name="Goeker M."/>
        </authorList>
    </citation>
    <scope>NUCLEOTIDE SEQUENCE [LARGE SCALE GENOMIC DNA]</scope>
    <source>
        <strain evidence="7 8">DSM 23229</strain>
    </source>
</reference>
<dbReference type="PROSITE" id="PS00584">
    <property type="entry name" value="PFKB_KINASES_2"/>
    <property type="match status" value="1"/>
</dbReference>
<dbReference type="GO" id="GO:0016301">
    <property type="term" value="F:kinase activity"/>
    <property type="evidence" value="ECO:0007669"/>
    <property type="project" value="UniProtKB-KW"/>
</dbReference>
<keyword evidence="4 7" id="KW-0418">Kinase</keyword>
<dbReference type="Gene3D" id="3.40.1190.20">
    <property type="match status" value="1"/>
</dbReference>
<dbReference type="EMBL" id="RBIN01000002">
    <property type="protein sequence ID" value="RKR06863.1"/>
    <property type="molecule type" value="Genomic_DNA"/>
</dbReference>
<proteinExistence type="inferred from homology"/>
<comment type="similarity">
    <text evidence="1">Belongs to the carbohydrate kinase PfkB family.</text>
</comment>
<dbReference type="InterPro" id="IPR029056">
    <property type="entry name" value="Ribokinase-like"/>
</dbReference>
<dbReference type="InterPro" id="IPR050306">
    <property type="entry name" value="PfkB_Carbo_kinase"/>
</dbReference>
<evidence type="ECO:0000256" key="2">
    <source>
        <dbReference type="ARBA" id="ARBA00022679"/>
    </source>
</evidence>
<dbReference type="Pfam" id="PF00294">
    <property type="entry name" value="PfkB"/>
    <property type="match status" value="1"/>
</dbReference>
<comment type="caution">
    <text evidence="7">The sequence shown here is derived from an EMBL/GenBank/DDBJ whole genome shotgun (WGS) entry which is preliminary data.</text>
</comment>
<evidence type="ECO:0000256" key="1">
    <source>
        <dbReference type="ARBA" id="ARBA00010688"/>
    </source>
</evidence>
<protein>
    <submittedName>
        <fullName evidence="7">Fructokinase</fullName>
    </submittedName>
</protein>
<accession>A0A420WZT4</accession>
<keyword evidence="8" id="KW-1185">Reference proteome</keyword>
<dbReference type="PANTHER" id="PTHR43085:SF1">
    <property type="entry name" value="PSEUDOURIDINE KINASE-RELATED"/>
    <property type="match status" value="1"/>
</dbReference>
<evidence type="ECO:0000259" key="6">
    <source>
        <dbReference type="Pfam" id="PF00294"/>
    </source>
</evidence>
<evidence type="ECO:0000256" key="3">
    <source>
        <dbReference type="ARBA" id="ARBA00022741"/>
    </source>
</evidence>
<dbReference type="AlphaFoldDB" id="A0A420WZT4"/>
<dbReference type="InterPro" id="IPR002173">
    <property type="entry name" value="Carboh/pur_kinase_PfkB_CS"/>
</dbReference>
<keyword evidence="3" id="KW-0547">Nucleotide-binding</keyword>
<evidence type="ECO:0000313" key="7">
    <source>
        <dbReference type="EMBL" id="RKR06863.1"/>
    </source>
</evidence>
<name>A0A420WZT4_9GAMM</name>
<gene>
    <name evidence="7" type="ORF">C7446_0862</name>
</gene>
<evidence type="ECO:0000313" key="8">
    <source>
        <dbReference type="Proteomes" id="UP000281975"/>
    </source>
</evidence>
<evidence type="ECO:0000256" key="4">
    <source>
        <dbReference type="ARBA" id="ARBA00022777"/>
    </source>
</evidence>
<dbReference type="GO" id="GO:0005524">
    <property type="term" value="F:ATP binding"/>
    <property type="evidence" value="ECO:0007669"/>
    <property type="project" value="UniProtKB-KW"/>
</dbReference>
<dbReference type="OrthoDB" id="9779730at2"/>
<dbReference type="Proteomes" id="UP000281975">
    <property type="component" value="Unassembled WGS sequence"/>
</dbReference>
<keyword evidence="2" id="KW-0808">Transferase</keyword>
<dbReference type="RefSeq" id="WP_121171585.1">
    <property type="nucleotide sequence ID" value="NZ_RBIN01000002.1"/>
</dbReference>
<organism evidence="7 8">
    <name type="scientific">Kushneria sinocarnis</name>
    <dbReference type="NCBI Taxonomy" id="595502"/>
    <lineage>
        <taxon>Bacteria</taxon>
        <taxon>Pseudomonadati</taxon>
        <taxon>Pseudomonadota</taxon>
        <taxon>Gammaproteobacteria</taxon>
        <taxon>Oceanospirillales</taxon>
        <taxon>Halomonadaceae</taxon>
        <taxon>Kushneria</taxon>
    </lineage>
</organism>
<dbReference type="PANTHER" id="PTHR43085">
    <property type="entry name" value="HEXOKINASE FAMILY MEMBER"/>
    <property type="match status" value="1"/>
</dbReference>
<sequence length="319" mass="34538">MFLVCGEALFDVFAESGRVAPDASSLGMEAVAGGSPFNVAIGLARLECESALLTGLADDLLGERLRAVLGREQVSTEFLATIDDAATTLAMVGLDERGSPHYVFYNARGADRQLTRQHLPALDERIRGIHVGSYSLVVSPTAETLEALVTGENERRLITLDPNVRLKIEPDLARWRERLAVMTRHAHMIKVSEEDLESLYDDAPEEVIRGWLAGPSCALVILTRGERGVCAFTRAGDTVELPARRVEVVDTVGAGDTFQAALICWLEEHERATPAGVAGLDRSAIEAMLDFASRASALTCTRRGPDLPRRGELDGPDSM</sequence>